<evidence type="ECO:0000256" key="2">
    <source>
        <dbReference type="ARBA" id="ARBA00007837"/>
    </source>
</evidence>
<feature type="compositionally biased region" description="Basic and acidic residues" evidence="12">
    <location>
        <begin position="302"/>
        <end position="313"/>
    </location>
</feature>
<evidence type="ECO:0000256" key="7">
    <source>
        <dbReference type="ARBA" id="ARBA00022777"/>
    </source>
</evidence>
<dbReference type="GO" id="GO:0016301">
    <property type="term" value="F:kinase activity"/>
    <property type="evidence" value="ECO:0007669"/>
    <property type="project" value="UniProtKB-KW"/>
</dbReference>
<feature type="domain" description="Pyruvate phosphate dikinase AMP/ATP-binding" evidence="13">
    <location>
        <begin position="1324"/>
        <end position="1651"/>
    </location>
</feature>
<dbReference type="VEuPathDB" id="ToxoDB:EAH_00002060"/>
<name>U6GHD5_EIMAC</name>
<keyword evidence="5" id="KW-0479">Metal-binding</keyword>
<sequence length="1652" mass="185523">MANEKQVEQEESLPLLEGTEADAFQVELPVDGGRTLSCTIRRRPGNASCERQTVQVLLSFKDPFFGEGAASKELLLHWGVAKNPGEWLPPDGDFREQLRCGGQPVKFEGAATDIPFPSPSSSPPSVLELTFPADVAPEYMVFVLHSPPNEWFKQPTPGRPSTNFMLPLKQALKTMASRRAFLNAIYAYKRTQPLQQIKPSSSHYWRIAVNDGDMQLLALTFVDKECCGLELFCDWPAALLLHWGTAESQSSPWKRMELNKMLVHVSNDAQPVQQQHRQQHKKEDSERNIQGQEKTNSGKASNTDKGDASRDSSADECHLETLYGTFGHYAIDNKAAQTLFEFCETSRSVGFQRVALCFRGDGVPCGVSFVLKEVKADRWFADKTGDFFIKLPTHPYWEALREKYRKIEEMRAAEEARKMEERRKKWNEAKQAFSKFAQEQNPEGALTLRRVPLSGGIGELLVKTEADASKQNILISLTACLQTPCVLRWGMVDIMGRRQTELQREAEANGAPPIETGKGGRYQWLCPPPEVRPPHTVVVDPHRACETPFEDCSDGLLQHIEIHVPAVKTTPQFEGDPGIEPLFDGFACCLRERDADRWYKAIDNRDIQVRLLDVEDVPCKGENREYLEKIVEAEVEWQHMTLMHRYNLMREFYESFARRSEARLTSSSEYNTRAQRASELARTWAQRQWEGDEAPLPERFGACMKKALAAHDLLACGDLAAAEAAEETEFWELMYTWARFAFLGLLDWQRNYNTKPRELAHACESLTFYTVRLWRNFPSHRPLIRCCLSTMGRGGSQGQAIRDRILEIMHKHHIPEHGSFYEQWHQKLHNNTTPDDIGICRAVIAFLETRGDLSTYWRVLSDHGITRERLASYERKITMEPHMLHTDINELINDFRAYLSVIQDVHDARDARKAFDYARGYLAGDTVQIVERVVWEMGQRTDNMGAGELHDRFSRLSEARRRICFQLNENGGLDTCDNSKIAGTRELLMLDFVLEQQQGLLLQATGSFDVQQLAMHLRELLLCLSAHDPFNVELTNLCADWQHLSGDLAARCACGDSSNNECREGALLLKALSDRLSRFVGKQVDSVQEGLGPKAQYLGAQVGTDKKVLDFFVDEVLRGSSLLSISFSVKRLEPLLRKAAKLPAWQLISVVERVKGEFVTINELSGIQDKVFESPTILLCNAVSGEEEIPEGVQAVLVRSAAVSPDILSHVSVRARNAHVLLAVCFDEAESGKLEELAGQWVEVQCARDGSSLSVTAAHRWKPDSLVQRTCSSLFDRKASQLVLETHEEEELRKSIKQADKNVAILDASADAPWAITPDKFTSSLVGSKSLNIAKLKSALPKDVLTPYSITLPFGSLQRTLHAPENAETLKSLSAALRKLSIRLKNSEAEAIFETCQKSIAKVAVPRDLRQALEEALHSIDAQGGDNNYPAAKLGTRPHLMDLWNDTGDAKCTQALIKVWASLFGLRPWVSLTKASRDYCELNMAVLIQELLPVRYSFVLHTKNPFSQDPNELYGEIAPGLGEVIVGNYPGRALGWTQTRNGDPRVVAFPSKSVALTCKQCLIFRSDSNGEDLSGFAGAGLFESIPAEEAFWLPLCYWRQRLVSDKAYRHALLSKISKIGVLVEEIYGAPQDIEGVVIGEDTVALVQTRPQV</sequence>
<dbReference type="Gene3D" id="3.30.470.20">
    <property type="entry name" value="ATP-grasp fold, B domain"/>
    <property type="match status" value="1"/>
</dbReference>
<organism evidence="15 16">
    <name type="scientific">Eimeria acervulina</name>
    <name type="common">Coccidian parasite</name>
    <dbReference type="NCBI Taxonomy" id="5801"/>
    <lineage>
        <taxon>Eukaryota</taxon>
        <taxon>Sar</taxon>
        <taxon>Alveolata</taxon>
        <taxon>Apicomplexa</taxon>
        <taxon>Conoidasida</taxon>
        <taxon>Coccidia</taxon>
        <taxon>Eucoccidiorida</taxon>
        <taxon>Eimeriorina</taxon>
        <taxon>Eimeriidae</taxon>
        <taxon>Eimeria</taxon>
    </lineage>
</organism>
<reference evidence="15" key="1">
    <citation type="submission" date="2013-10" db="EMBL/GenBank/DDBJ databases">
        <title>Genomic analysis of the causative agents of coccidiosis in chickens.</title>
        <authorList>
            <person name="Reid A.J."/>
            <person name="Blake D."/>
            <person name="Billington K."/>
            <person name="Browne H."/>
            <person name="Dunn M."/>
            <person name="Hung S."/>
            <person name="Kawahara F."/>
            <person name="Miranda-Saavedra D."/>
            <person name="Mourier T."/>
            <person name="Nagra H."/>
            <person name="Otto T.D."/>
            <person name="Rawlings N."/>
            <person name="Sanchez A."/>
            <person name="Sanders M."/>
            <person name="Subramaniam C."/>
            <person name="Tay Y."/>
            <person name="Dear P."/>
            <person name="Doerig C."/>
            <person name="Gruber A."/>
            <person name="Parkinson J."/>
            <person name="Shirley M."/>
            <person name="Wan K.L."/>
            <person name="Berriman M."/>
            <person name="Tomley F."/>
            <person name="Pain A."/>
        </authorList>
    </citation>
    <scope>NUCLEOTIDE SEQUENCE [LARGE SCALE GENOMIC DNA]</scope>
    <source>
        <strain evidence="15">Houghton</strain>
    </source>
</reference>
<keyword evidence="8" id="KW-0067">ATP-binding</keyword>
<keyword evidence="7 15" id="KW-0418">Kinase</keyword>
<keyword evidence="10" id="KW-0119">Carbohydrate metabolism</keyword>
<keyword evidence="4" id="KW-0808">Transferase</keyword>
<evidence type="ECO:0000256" key="12">
    <source>
        <dbReference type="SAM" id="MobiDB-lite"/>
    </source>
</evidence>
<dbReference type="GO" id="GO:0005524">
    <property type="term" value="F:ATP binding"/>
    <property type="evidence" value="ECO:0007669"/>
    <property type="project" value="UniProtKB-KW"/>
</dbReference>
<dbReference type="InterPro" id="IPR013815">
    <property type="entry name" value="ATP_grasp_subdomain_1"/>
</dbReference>
<evidence type="ECO:0000256" key="6">
    <source>
        <dbReference type="ARBA" id="ARBA00022741"/>
    </source>
</evidence>
<dbReference type="OMA" id="HRYNLMR"/>
<dbReference type="EMBL" id="HG671043">
    <property type="protein sequence ID" value="CDI79565.1"/>
    <property type="molecule type" value="Genomic_DNA"/>
</dbReference>
<feature type="coiled-coil region" evidence="11">
    <location>
        <begin position="397"/>
        <end position="429"/>
    </location>
</feature>
<evidence type="ECO:0000259" key="14">
    <source>
        <dbReference type="Pfam" id="PF22973"/>
    </source>
</evidence>
<dbReference type="InterPro" id="IPR054481">
    <property type="entry name" value="GWD1_pHisD"/>
</dbReference>
<keyword evidence="16" id="KW-1185">Reference proteome</keyword>
<evidence type="ECO:0000313" key="15">
    <source>
        <dbReference type="EMBL" id="CDI79565.1"/>
    </source>
</evidence>
<dbReference type="RefSeq" id="XP_013250388.1">
    <property type="nucleotide sequence ID" value="XM_013394934.1"/>
</dbReference>
<evidence type="ECO:0000256" key="10">
    <source>
        <dbReference type="ARBA" id="ARBA00023277"/>
    </source>
</evidence>
<evidence type="ECO:0000256" key="4">
    <source>
        <dbReference type="ARBA" id="ARBA00022679"/>
    </source>
</evidence>
<feature type="region of interest" description="Disordered" evidence="12">
    <location>
        <begin position="269"/>
        <end position="313"/>
    </location>
</feature>
<evidence type="ECO:0000256" key="1">
    <source>
        <dbReference type="ARBA" id="ARBA00001946"/>
    </source>
</evidence>
<accession>U6GHD5</accession>
<comment type="subunit">
    <text evidence="3">Homodimer.</text>
</comment>
<evidence type="ECO:0000313" key="16">
    <source>
        <dbReference type="Proteomes" id="UP000018050"/>
    </source>
</evidence>
<evidence type="ECO:0000256" key="5">
    <source>
        <dbReference type="ARBA" id="ARBA00022723"/>
    </source>
</evidence>
<gene>
    <name evidence="15" type="ORF">EAH_00002060</name>
</gene>
<protein>
    <submittedName>
        <fullName evidence="15">Alpha-glucan water dikinase 1, putative</fullName>
    </submittedName>
</protein>
<proteinExistence type="inferred from homology"/>
<dbReference type="Pfam" id="PF01326">
    <property type="entry name" value="PPDK_N"/>
    <property type="match status" value="1"/>
</dbReference>
<keyword evidence="11" id="KW-0175">Coiled coil</keyword>
<dbReference type="Gene3D" id="3.30.1490.20">
    <property type="entry name" value="ATP-grasp fold, A domain"/>
    <property type="match status" value="1"/>
</dbReference>
<keyword evidence="6" id="KW-0547">Nucleotide-binding</keyword>
<keyword evidence="9" id="KW-0460">Magnesium</keyword>
<reference evidence="15" key="2">
    <citation type="submission" date="2013-10" db="EMBL/GenBank/DDBJ databases">
        <authorList>
            <person name="Aslett M."/>
        </authorList>
    </citation>
    <scope>NUCLEOTIDE SEQUENCE [LARGE SCALE GENOMIC DNA]</scope>
    <source>
        <strain evidence="15">Houghton</strain>
    </source>
</reference>
<dbReference type="SUPFAM" id="SSF56059">
    <property type="entry name" value="Glutathione synthetase ATP-binding domain-like"/>
    <property type="match status" value="1"/>
</dbReference>
<evidence type="ECO:0000259" key="13">
    <source>
        <dbReference type="Pfam" id="PF01326"/>
    </source>
</evidence>
<dbReference type="Pfam" id="PF22973">
    <property type="entry name" value="GWD1_pHisD"/>
    <property type="match status" value="1"/>
</dbReference>
<dbReference type="OrthoDB" id="6123450at2759"/>
<evidence type="ECO:0000256" key="8">
    <source>
        <dbReference type="ARBA" id="ARBA00022840"/>
    </source>
</evidence>
<dbReference type="GeneID" id="25268276"/>
<evidence type="ECO:0000256" key="3">
    <source>
        <dbReference type="ARBA" id="ARBA00011738"/>
    </source>
</evidence>
<dbReference type="InterPro" id="IPR002192">
    <property type="entry name" value="PPDK_AMP/ATP-bd"/>
</dbReference>
<feature type="domain" description="Alpha-glucan water dikinase phosphohistidine-like" evidence="14">
    <location>
        <begin position="1144"/>
        <end position="1249"/>
    </location>
</feature>
<dbReference type="PANTHER" id="PTHR46999:SF1">
    <property type="entry name" value="ALPHA-GLUCAN WATER DIKINASE 1, CHLOROPLASTIC"/>
    <property type="match status" value="1"/>
</dbReference>
<comment type="similarity">
    <text evidence="2">Belongs to the PEP-utilizing enzyme family.</text>
</comment>
<feature type="compositionally biased region" description="Polar residues" evidence="12">
    <location>
        <begin position="288"/>
        <end position="301"/>
    </location>
</feature>
<dbReference type="Proteomes" id="UP000018050">
    <property type="component" value="Unassembled WGS sequence"/>
</dbReference>
<dbReference type="PANTHER" id="PTHR46999">
    <property type="entry name" value="ALPHA-GLUCAN WATER DIKINASE 1, CHLOROPLASTIC-RELATED"/>
    <property type="match status" value="1"/>
</dbReference>
<dbReference type="GO" id="GO:0046872">
    <property type="term" value="F:metal ion binding"/>
    <property type="evidence" value="ECO:0007669"/>
    <property type="project" value="UniProtKB-KW"/>
</dbReference>
<comment type="cofactor">
    <cofactor evidence="1">
        <name>Mg(2+)</name>
        <dbReference type="ChEBI" id="CHEBI:18420"/>
    </cofactor>
</comment>
<evidence type="ECO:0000256" key="9">
    <source>
        <dbReference type="ARBA" id="ARBA00022842"/>
    </source>
</evidence>
<evidence type="ECO:0000256" key="11">
    <source>
        <dbReference type="SAM" id="Coils"/>
    </source>
</evidence>